<dbReference type="GO" id="GO:0005829">
    <property type="term" value="C:cytosol"/>
    <property type="evidence" value="ECO:0007669"/>
    <property type="project" value="TreeGrafter"/>
</dbReference>
<dbReference type="PATRIC" id="fig|361183.4.peg.2222"/>
<dbReference type="CDD" id="cd05286">
    <property type="entry name" value="QOR2"/>
    <property type="match status" value="1"/>
</dbReference>
<dbReference type="EC" id="1.6.5.5" evidence="4"/>
<dbReference type="AlphaFoldDB" id="A0A0M4M9M0"/>
<keyword evidence="5" id="KW-1185">Reference proteome</keyword>
<accession>A0A0M4M9M0</accession>
<dbReference type="Gene3D" id="3.40.50.720">
    <property type="entry name" value="NAD(P)-binding Rossmann-like Domain"/>
    <property type="match status" value="1"/>
</dbReference>
<dbReference type="Proteomes" id="UP000057938">
    <property type="component" value="Chromosome"/>
</dbReference>
<keyword evidence="1" id="KW-0521">NADP</keyword>
<organism evidence="4 5">
    <name type="scientific">Altererythrobacter epoxidivorans</name>
    <dbReference type="NCBI Taxonomy" id="361183"/>
    <lineage>
        <taxon>Bacteria</taxon>
        <taxon>Pseudomonadati</taxon>
        <taxon>Pseudomonadota</taxon>
        <taxon>Alphaproteobacteria</taxon>
        <taxon>Sphingomonadales</taxon>
        <taxon>Erythrobacteraceae</taxon>
        <taxon>Altererythrobacter</taxon>
    </lineage>
</organism>
<dbReference type="Pfam" id="PF00107">
    <property type="entry name" value="ADH_zinc_N"/>
    <property type="match status" value="1"/>
</dbReference>
<dbReference type="PANTHER" id="PTHR48106:SF13">
    <property type="entry name" value="QUINONE OXIDOREDUCTASE-RELATED"/>
    <property type="match status" value="1"/>
</dbReference>
<keyword evidence="2 4" id="KW-0560">Oxidoreductase</keyword>
<dbReference type="InterPro" id="IPR047618">
    <property type="entry name" value="QOR-like"/>
</dbReference>
<evidence type="ECO:0000256" key="1">
    <source>
        <dbReference type="ARBA" id="ARBA00022857"/>
    </source>
</evidence>
<dbReference type="PROSITE" id="PS01162">
    <property type="entry name" value="QOR_ZETA_CRYSTAL"/>
    <property type="match status" value="1"/>
</dbReference>
<sequence>MIEWVTGEIPVPAAGQVVIEHSAVGLNFIDTYHRTGLYPLELPSGLGLEAAGRVTAIGENVTTLKVGDRVAYMGPGLGAYATHRAMPAAALFRLPNNISDQIAAASTLKAATVEFLVERCANVSAGDTVLVHAAAGGVGLILVQWLKAIGAHVIGTVSSEAKADIVMQAGCDHVIRYDQHDVAAGVRELTDGAGVPVVLDGVGKDTFKASLDSLAPRGLLVSFGNASGPVEGVNLGVLAQKGSLFVTRPTLFDYYASDADRERGISRVWEMLGSGKVEVAIGQTYPLTDAAQAHADLEARKTTGSTLLLP</sequence>
<dbReference type="InterPro" id="IPR013154">
    <property type="entry name" value="ADH-like_N"/>
</dbReference>
<dbReference type="InterPro" id="IPR011032">
    <property type="entry name" value="GroES-like_sf"/>
</dbReference>
<dbReference type="InterPro" id="IPR020843">
    <property type="entry name" value="ER"/>
</dbReference>
<dbReference type="FunFam" id="3.40.50.720:FF:000053">
    <property type="entry name" value="Quinone oxidoreductase 1"/>
    <property type="match status" value="1"/>
</dbReference>
<evidence type="ECO:0000313" key="5">
    <source>
        <dbReference type="Proteomes" id="UP000057938"/>
    </source>
</evidence>
<dbReference type="GO" id="GO:0035925">
    <property type="term" value="F:mRNA 3'-UTR AU-rich region binding"/>
    <property type="evidence" value="ECO:0007669"/>
    <property type="project" value="TreeGrafter"/>
</dbReference>
<reference evidence="4 5" key="1">
    <citation type="submission" date="2015-09" db="EMBL/GenBank/DDBJ databases">
        <title>Complete genome sequence of a benzo[a]pyrene-degrading bacterium Altererythrobacter epoxidivorans CGMCC 1.7731T.</title>
        <authorList>
            <person name="Li Z."/>
            <person name="Cheng H."/>
            <person name="Huo Y."/>
            <person name="Xu X."/>
        </authorList>
    </citation>
    <scope>NUCLEOTIDE SEQUENCE [LARGE SCALE GENOMIC DNA]</scope>
    <source>
        <strain evidence="4 5">CGMCC 1.7731</strain>
    </source>
</reference>
<dbReference type="InterPro" id="IPR036291">
    <property type="entry name" value="NAD(P)-bd_dom_sf"/>
</dbReference>
<evidence type="ECO:0000259" key="3">
    <source>
        <dbReference type="SMART" id="SM00829"/>
    </source>
</evidence>
<proteinExistence type="predicted"/>
<dbReference type="STRING" id="361183.AMC99_02263"/>
<dbReference type="Gene3D" id="3.90.180.10">
    <property type="entry name" value="Medium-chain alcohol dehydrogenases, catalytic domain"/>
    <property type="match status" value="1"/>
</dbReference>
<dbReference type="SMART" id="SM00829">
    <property type="entry name" value="PKS_ER"/>
    <property type="match status" value="1"/>
</dbReference>
<dbReference type="InterPro" id="IPR013149">
    <property type="entry name" value="ADH-like_C"/>
</dbReference>
<gene>
    <name evidence="4" type="ORF">AMC99_02263</name>
</gene>
<dbReference type="SUPFAM" id="SSF51735">
    <property type="entry name" value="NAD(P)-binding Rossmann-fold domains"/>
    <property type="match status" value="1"/>
</dbReference>
<dbReference type="GO" id="GO:0008270">
    <property type="term" value="F:zinc ion binding"/>
    <property type="evidence" value="ECO:0007669"/>
    <property type="project" value="InterPro"/>
</dbReference>
<dbReference type="InterPro" id="IPR002364">
    <property type="entry name" value="Quin_OxRdtase/zeta-crystal_CS"/>
</dbReference>
<dbReference type="EMBL" id="CP012669">
    <property type="protein sequence ID" value="ALE17539.1"/>
    <property type="molecule type" value="Genomic_DNA"/>
</dbReference>
<dbReference type="GO" id="GO:0003960">
    <property type="term" value="F:quinone reductase (NADPH) activity"/>
    <property type="evidence" value="ECO:0007669"/>
    <property type="project" value="UniProtKB-EC"/>
</dbReference>
<dbReference type="KEGG" id="aep:AMC99_02263"/>
<dbReference type="Pfam" id="PF08240">
    <property type="entry name" value="ADH_N"/>
    <property type="match status" value="1"/>
</dbReference>
<evidence type="ECO:0000256" key="2">
    <source>
        <dbReference type="ARBA" id="ARBA00023002"/>
    </source>
</evidence>
<evidence type="ECO:0000313" key="4">
    <source>
        <dbReference type="EMBL" id="ALE17539.1"/>
    </source>
</evidence>
<protein>
    <submittedName>
        <fullName evidence="4">Quinone oxidoreductase</fullName>
        <ecNumber evidence="4">1.6.5.5</ecNumber>
    </submittedName>
</protein>
<dbReference type="PANTHER" id="PTHR48106">
    <property type="entry name" value="QUINONE OXIDOREDUCTASE PIG3-RELATED"/>
    <property type="match status" value="1"/>
</dbReference>
<dbReference type="SUPFAM" id="SSF50129">
    <property type="entry name" value="GroES-like"/>
    <property type="match status" value="1"/>
</dbReference>
<dbReference type="GO" id="GO:0070402">
    <property type="term" value="F:NADPH binding"/>
    <property type="evidence" value="ECO:0007669"/>
    <property type="project" value="TreeGrafter"/>
</dbReference>
<feature type="domain" description="Enoyl reductase (ER)" evidence="3">
    <location>
        <begin position="1"/>
        <end position="308"/>
    </location>
</feature>
<name>A0A0M4M9M0_9SPHN</name>